<dbReference type="InterPro" id="IPR058925">
    <property type="entry name" value="zf-C2H2_AcuF"/>
</dbReference>
<feature type="compositionally biased region" description="Polar residues" evidence="1">
    <location>
        <begin position="607"/>
        <end position="616"/>
    </location>
</feature>
<evidence type="ECO:0000256" key="1">
    <source>
        <dbReference type="SAM" id="MobiDB-lite"/>
    </source>
</evidence>
<gene>
    <name evidence="3" type="ORF">CT0861_08876</name>
</gene>
<feature type="domain" description="Oxidoreductase acuF-like C2H2 type zinc-finger" evidence="2">
    <location>
        <begin position="361"/>
        <end position="387"/>
    </location>
</feature>
<dbReference type="Proteomes" id="UP000076552">
    <property type="component" value="Unassembled WGS sequence"/>
</dbReference>
<keyword evidence="4" id="KW-1185">Reference proteome</keyword>
<accession>A0A166X1M7</accession>
<evidence type="ECO:0000313" key="4">
    <source>
        <dbReference type="Proteomes" id="UP000076552"/>
    </source>
</evidence>
<organism evidence="3 4">
    <name type="scientific">Colletotrichum tofieldiae</name>
    <dbReference type="NCBI Taxonomy" id="708197"/>
    <lineage>
        <taxon>Eukaryota</taxon>
        <taxon>Fungi</taxon>
        <taxon>Dikarya</taxon>
        <taxon>Ascomycota</taxon>
        <taxon>Pezizomycotina</taxon>
        <taxon>Sordariomycetes</taxon>
        <taxon>Hypocreomycetidae</taxon>
        <taxon>Glomerellales</taxon>
        <taxon>Glomerellaceae</taxon>
        <taxon>Colletotrichum</taxon>
        <taxon>Colletotrichum spaethianum species complex</taxon>
    </lineage>
</organism>
<evidence type="ECO:0000313" key="3">
    <source>
        <dbReference type="EMBL" id="KZL76180.1"/>
    </source>
</evidence>
<dbReference type="STRING" id="708197.A0A166X1M7"/>
<dbReference type="Pfam" id="PF26082">
    <property type="entry name" value="zf-C2H2_AcuF"/>
    <property type="match status" value="1"/>
</dbReference>
<dbReference type="PANTHER" id="PTHR35391">
    <property type="entry name" value="C2H2-TYPE DOMAIN-CONTAINING PROTEIN-RELATED"/>
    <property type="match status" value="1"/>
</dbReference>
<comment type="caution">
    <text evidence="3">The sequence shown here is derived from an EMBL/GenBank/DDBJ whole genome shotgun (WGS) entry which is preliminary data.</text>
</comment>
<dbReference type="EMBL" id="LFIV01000017">
    <property type="protein sequence ID" value="KZL76180.1"/>
    <property type="molecule type" value="Genomic_DNA"/>
</dbReference>
<dbReference type="AlphaFoldDB" id="A0A166X1M7"/>
<name>A0A166X1M7_9PEZI</name>
<dbReference type="PANTHER" id="PTHR35391:SF7">
    <property type="entry name" value="C2H2-TYPE DOMAIN-CONTAINING PROTEIN"/>
    <property type="match status" value="1"/>
</dbReference>
<feature type="region of interest" description="Disordered" evidence="1">
    <location>
        <begin position="534"/>
        <end position="616"/>
    </location>
</feature>
<protein>
    <submittedName>
        <fullName evidence="3">Ankyrin repeat protein</fullName>
    </submittedName>
</protein>
<reference evidence="3 4" key="1">
    <citation type="submission" date="2015-06" db="EMBL/GenBank/DDBJ databases">
        <title>Survival trade-offs in plant roots during colonization by closely related pathogenic and mutualistic fungi.</title>
        <authorList>
            <person name="Hacquard S."/>
            <person name="Kracher B."/>
            <person name="Hiruma K."/>
            <person name="Weinman A."/>
            <person name="Muench P."/>
            <person name="Garrido Oter R."/>
            <person name="Ver Loren van Themaat E."/>
            <person name="Dallerey J.-F."/>
            <person name="Damm U."/>
            <person name="Henrissat B."/>
            <person name="Lespinet O."/>
            <person name="Thon M."/>
            <person name="Kemen E."/>
            <person name="McHardy A.C."/>
            <person name="Schulze-Lefert P."/>
            <person name="O'Connell R.J."/>
        </authorList>
    </citation>
    <scope>NUCLEOTIDE SEQUENCE [LARGE SCALE GENOMIC DNA]</scope>
    <source>
        <strain evidence="3 4">0861</strain>
    </source>
</reference>
<proteinExistence type="predicted"/>
<evidence type="ECO:0000259" key="2">
    <source>
        <dbReference type="Pfam" id="PF26082"/>
    </source>
</evidence>
<sequence length="616" mass="67931">MNIDYHDGALSQKCRNVRQKVHQLRDLMKEKGADGVPLSALEGILGRFNRWEEGGDASTSLSPTASSGRITLHDAEFPDVNQCQTNVLRNTATDSKSPSMANLLLDIMTECADILSGTDMLIGKNTSRLTSGRSLVAPCFPATEVVSIAHILERYPKLRSGDSSKLSSRLYDALCVRRQLLERSSQQRIQSQAEQIQKFASSSRKSLSMTTASSSQLGDPSTCSTGFETASVDLHGTVYDIRHGLEEEPTGLFPSSQRELQRLTQNTDVPRGACRRCAARNLVCDVYKPNCCPCKPCMRDDTKCEMDGEGWMLERMPVKPSRLSKLAPRTDASLTSAPTTMAGMPTRALPRLIDLSPAYNSFDCPICHVTQSFGDEKSWRTHAYEDLQAYICTKGGEACDSILFSHRDTWFEHEVEHHRTKFTCVLCDEGPFLAKSAVRKHIISSHGFTDLEQLMLLEGAAAEAPRYYSSDECPFCDTWAEECRPGTSRHIVAEGPKSALPMMVENHMFMEHMAAHQEELAVLALPGDVGRMRPHEDEGARLAPISTGSDWAEDSDNNVPLQERLASDESDERVAKRQRRDSSSTLSAPSAFLDPENGVGEEAFKPGSTQSGDLPA</sequence>